<dbReference type="STRING" id="905079.L1IN67"/>
<dbReference type="RefSeq" id="XP_005824701.1">
    <property type="nucleotide sequence ID" value="XM_005824644.1"/>
</dbReference>
<protein>
    <recommendedName>
        <fullName evidence="2">Inositol polyphosphate-related phosphatase domain-containing protein</fullName>
    </recommendedName>
</protein>
<reference evidence="3 5" key="1">
    <citation type="journal article" date="2012" name="Nature">
        <title>Algal genomes reveal evolutionary mosaicism and the fate of nucleomorphs.</title>
        <authorList>
            <consortium name="DOE Joint Genome Institute"/>
            <person name="Curtis B.A."/>
            <person name="Tanifuji G."/>
            <person name="Burki F."/>
            <person name="Gruber A."/>
            <person name="Irimia M."/>
            <person name="Maruyama S."/>
            <person name="Arias M.C."/>
            <person name="Ball S.G."/>
            <person name="Gile G.H."/>
            <person name="Hirakawa Y."/>
            <person name="Hopkins J.F."/>
            <person name="Kuo A."/>
            <person name="Rensing S.A."/>
            <person name="Schmutz J."/>
            <person name="Symeonidi A."/>
            <person name="Elias M."/>
            <person name="Eveleigh R.J."/>
            <person name="Herman E.K."/>
            <person name="Klute M.J."/>
            <person name="Nakayama T."/>
            <person name="Obornik M."/>
            <person name="Reyes-Prieto A."/>
            <person name="Armbrust E.V."/>
            <person name="Aves S.J."/>
            <person name="Beiko R.G."/>
            <person name="Coutinho P."/>
            <person name="Dacks J.B."/>
            <person name="Durnford D.G."/>
            <person name="Fast N.M."/>
            <person name="Green B.R."/>
            <person name="Grisdale C.J."/>
            <person name="Hempel F."/>
            <person name="Henrissat B."/>
            <person name="Hoppner M.P."/>
            <person name="Ishida K."/>
            <person name="Kim E."/>
            <person name="Koreny L."/>
            <person name="Kroth P.G."/>
            <person name="Liu Y."/>
            <person name="Malik S.B."/>
            <person name="Maier U.G."/>
            <person name="McRose D."/>
            <person name="Mock T."/>
            <person name="Neilson J.A."/>
            <person name="Onodera N.T."/>
            <person name="Poole A.M."/>
            <person name="Pritham E.J."/>
            <person name="Richards T.A."/>
            <person name="Rocap G."/>
            <person name="Roy S.W."/>
            <person name="Sarai C."/>
            <person name="Schaack S."/>
            <person name="Shirato S."/>
            <person name="Slamovits C.H."/>
            <person name="Spencer D.F."/>
            <person name="Suzuki S."/>
            <person name="Worden A.Z."/>
            <person name="Zauner S."/>
            <person name="Barry K."/>
            <person name="Bell C."/>
            <person name="Bharti A.K."/>
            <person name="Crow J.A."/>
            <person name="Grimwood J."/>
            <person name="Kramer R."/>
            <person name="Lindquist E."/>
            <person name="Lucas S."/>
            <person name="Salamov A."/>
            <person name="McFadden G.I."/>
            <person name="Lane C.E."/>
            <person name="Keeling P.J."/>
            <person name="Gray M.W."/>
            <person name="Grigoriev I.V."/>
            <person name="Archibald J.M."/>
        </authorList>
    </citation>
    <scope>NUCLEOTIDE SEQUENCE</scope>
    <source>
        <strain evidence="3 5">CCMP2712</strain>
    </source>
</reference>
<dbReference type="Gene3D" id="3.60.10.10">
    <property type="entry name" value="Endonuclease/exonuclease/phosphatase"/>
    <property type="match status" value="1"/>
</dbReference>
<dbReference type="KEGG" id="gtt:GUITHDRAFT_144845"/>
<dbReference type="InterPro" id="IPR036691">
    <property type="entry name" value="Endo/exonu/phosph_ase_sf"/>
</dbReference>
<dbReference type="PANTHER" id="PTHR11200">
    <property type="entry name" value="INOSITOL 5-PHOSPHATASE"/>
    <property type="match status" value="1"/>
</dbReference>
<dbReference type="Proteomes" id="UP000011087">
    <property type="component" value="Unassembled WGS sequence"/>
</dbReference>
<accession>L1IN67</accession>
<dbReference type="GO" id="GO:0004439">
    <property type="term" value="F:phosphatidylinositol-4,5-bisphosphate 5-phosphatase activity"/>
    <property type="evidence" value="ECO:0007669"/>
    <property type="project" value="TreeGrafter"/>
</dbReference>
<dbReference type="EnsemblProtists" id="EKX37721">
    <property type="protein sequence ID" value="EKX37721"/>
    <property type="gene ID" value="GUITHDRAFT_144845"/>
</dbReference>
<keyword evidence="5" id="KW-1185">Reference proteome</keyword>
<feature type="region of interest" description="Disordered" evidence="1">
    <location>
        <begin position="16"/>
        <end position="37"/>
    </location>
</feature>
<name>L1IN67_GUITC</name>
<dbReference type="Pfam" id="PF22669">
    <property type="entry name" value="Exo_endo_phos2"/>
    <property type="match status" value="1"/>
</dbReference>
<dbReference type="InterPro" id="IPR046985">
    <property type="entry name" value="IP5"/>
</dbReference>
<dbReference type="PaxDb" id="55529-EKX37721"/>
<reference evidence="4" key="3">
    <citation type="submission" date="2016-03" db="UniProtKB">
        <authorList>
            <consortium name="EnsemblProtists"/>
        </authorList>
    </citation>
    <scope>IDENTIFICATION</scope>
</reference>
<evidence type="ECO:0000313" key="3">
    <source>
        <dbReference type="EMBL" id="EKX37721.1"/>
    </source>
</evidence>
<sequence length="189" mass="21201">MTPDLKLMSLAAQARGREDETVGRSLGRDFEEHQEDKSPPLRVYAGKWQMAGQQLPPASIGGITPSEDTDIFAMATQECMVNCGTLQSFLRPSKAKWERRVKAILGPDFRKVASYTLNAMHLVVYARKEIFKQVVQVKIHHVATGFLGLVGNKVEERNEDWRKIERGLTKQLLLLSSHRGGLVELSTTL</sequence>
<gene>
    <name evidence="3" type="ORF">GUITHDRAFT_144845</name>
</gene>
<evidence type="ECO:0000313" key="4">
    <source>
        <dbReference type="EnsemblProtists" id="EKX37721"/>
    </source>
</evidence>
<dbReference type="GeneID" id="17294397"/>
<dbReference type="AlphaFoldDB" id="L1IN67"/>
<dbReference type="HOGENOM" id="CLU_1436972_0_0_1"/>
<dbReference type="InterPro" id="IPR000300">
    <property type="entry name" value="IPPc"/>
</dbReference>
<reference evidence="5" key="2">
    <citation type="submission" date="2012-11" db="EMBL/GenBank/DDBJ databases">
        <authorList>
            <person name="Kuo A."/>
            <person name="Curtis B.A."/>
            <person name="Tanifuji G."/>
            <person name="Burki F."/>
            <person name="Gruber A."/>
            <person name="Irimia M."/>
            <person name="Maruyama S."/>
            <person name="Arias M.C."/>
            <person name="Ball S.G."/>
            <person name="Gile G.H."/>
            <person name="Hirakawa Y."/>
            <person name="Hopkins J.F."/>
            <person name="Rensing S.A."/>
            <person name="Schmutz J."/>
            <person name="Symeonidi A."/>
            <person name="Elias M."/>
            <person name="Eveleigh R.J."/>
            <person name="Herman E.K."/>
            <person name="Klute M.J."/>
            <person name="Nakayama T."/>
            <person name="Obornik M."/>
            <person name="Reyes-Prieto A."/>
            <person name="Armbrust E.V."/>
            <person name="Aves S.J."/>
            <person name="Beiko R.G."/>
            <person name="Coutinho P."/>
            <person name="Dacks J.B."/>
            <person name="Durnford D.G."/>
            <person name="Fast N.M."/>
            <person name="Green B.R."/>
            <person name="Grisdale C."/>
            <person name="Hempe F."/>
            <person name="Henrissat B."/>
            <person name="Hoppner M.P."/>
            <person name="Ishida K.-I."/>
            <person name="Kim E."/>
            <person name="Koreny L."/>
            <person name="Kroth P.G."/>
            <person name="Liu Y."/>
            <person name="Malik S.-B."/>
            <person name="Maier U.G."/>
            <person name="McRose D."/>
            <person name="Mock T."/>
            <person name="Neilson J.A."/>
            <person name="Onodera N.T."/>
            <person name="Poole A.M."/>
            <person name="Pritham E.J."/>
            <person name="Richards T.A."/>
            <person name="Rocap G."/>
            <person name="Roy S.W."/>
            <person name="Sarai C."/>
            <person name="Schaack S."/>
            <person name="Shirato S."/>
            <person name="Slamovits C.H."/>
            <person name="Spencer D.F."/>
            <person name="Suzuki S."/>
            <person name="Worden A.Z."/>
            <person name="Zauner S."/>
            <person name="Barry K."/>
            <person name="Bell C."/>
            <person name="Bharti A.K."/>
            <person name="Crow J.A."/>
            <person name="Grimwood J."/>
            <person name="Kramer R."/>
            <person name="Lindquist E."/>
            <person name="Lucas S."/>
            <person name="Salamov A."/>
            <person name="McFadden G.I."/>
            <person name="Lane C.E."/>
            <person name="Keeling P.J."/>
            <person name="Gray M.W."/>
            <person name="Grigoriev I.V."/>
            <person name="Archibald J.M."/>
        </authorList>
    </citation>
    <scope>NUCLEOTIDE SEQUENCE</scope>
    <source>
        <strain evidence="5">CCMP2712</strain>
    </source>
</reference>
<evidence type="ECO:0000256" key="1">
    <source>
        <dbReference type="SAM" id="MobiDB-lite"/>
    </source>
</evidence>
<organism evidence="3">
    <name type="scientific">Guillardia theta (strain CCMP2712)</name>
    <name type="common">Cryptophyte</name>
    <dbReference type="NCBI Taxonomy" id="905079"/>
    <lineage>
        <taxon>Eukaryota</taxon>
        <taxon>Cryptophyceae</taxon>
        <taxon>Pyrenomonadales</taxon>
        <taxon>Geminigeraceae</taxon>
        <taxon>Guillardia</taxon>
    </lineage>
</organism>
<evidence type="ECO:0000313" key="5">
    <source>
        <dbReference type="Proteomes" id="UP000011087"/>
    </source>
</evidence>
<dbReference type="GO" id="GO:0046856">
    <property type="term" value="P:phosphatidylinositol dephosphorylation"/>
    <property type="evidence" value="ECO:0007669"/>
    <property type="project" value="InterPro"/>
</dbReference>
<evidence type="ECO:0000259" key="2">
    <source>
        <dbReference type="Pfam" id="PF22669"/>
    </source>
</evidence>
<dbReference type="OrthoDB" id="62798at2759"/>
<proteinExistence type="predicted"/>
<dbReference type="EMBL" id="JH993056">
    <property type="protein sequence ID" value="EKX37721.1"/>
    <property type="molecule type" value="Genomic_DNA"/>
</dbReference>
<feature type="domain" description="Inositol polyphosphate-related phosphatase" evidence="2">
    <location>
        <begin position="65"/>
        <end position="153"/>
    </location>
</feature>